<dbReference type="GO" id="GO:0004042">
    <property type="term" value="F:L-glutamate N-acetyltransferase activity"/>
    <property type="evidence" value="ECO:0007669"/>
    <property type="project" value="UniProtKB-UniRule"/>
</dbReference>
<evidence type="ECO:0000256" key="1">
    <source>
        <dbReference type="ARBA" id="ARBA00004496"/>
    </source>
</evidence>
<dbReference type="EC" id="2.3.1.1" evidence="11"/>
<evidence type="ECO:0000256" key="9">
    <source>
        <dbReference type="ARBA" id="ARBA00023268"/>
    </source>
</evidence>
<dbReference type="GO" id="GO:0006526">
    <property type="term" value="P:L-arginine biosynthetic process"/>
    <property type="evidence" value="ECO:0007669"/>
    <property type="project" value="UniProtKB-UniRule"/>
</dbReference>
<dbReference type="EMBL" id="BHGK01000001">
    <property type="protein sequence ID" value="GCA68146.1"/>
    <property type="molecule type" value="Genomic_DNA"/>
</dbReference>
<dbReference type="FunFam" id="3.10.20.340:FF:000003">
    <property type="entry name" value="Arginine biosynthesis bifunctional protein ArgJ"/>
    <property type="match status" value="1"/>
</dbReference>
<comment type="subcellular location">
    <subcellularLocation>
        <location evidence="1 11">Cytoplasm</location>
    </subcellularLocation>
</comment>
<sequence length="408" mass="43025">MEKIKGGVTAAKGFYAASAAAGIKYEGRTDMALIYSKKACKAAGTFTTNVVKAAPVKWDQKVVAGTAPVHVVVINSGIANACTGAEGMEYCLETAKEAAKVFGVPEEGVLIGSTGVIGMQIPIERLKAGITLLADSKKKGLEAGHLAAKAIMTTDTKEKEVAVKFTCADGTEVTIGGMAKGSGMIHPNMCTMLSYITTDAKITKKALTKALKEDVKDTYNMISVDGDTSTNDTVLLLANGKAGNEKIRYGSEDYEKFKEALHYVNETISKKIAGDGEGATALFEVTVKGAASKKQAKVLAKSIVCSNLTKAAIAGHDANWGRILCAMGYSGAEFDPEKVDLFFESQAGSLQIIGNGTAVDYSEEKATEILSQPEVKAIADIKMGEHEATAWGCDLTHGYIDINADYRS</sequence>
<evidence type="ECO:0000256" key="6">
    <source>
        <dbReference type="ARBA" id="ARBA00022605"/>
    </source>
</evidence>
<evidence type="ECO:0000313" key="13">
    <source>
        <dbReference type="Proteomes" id="UP000265643"/>
    </source>
</evidence>
<dbReference type="NCBIfam" id="NF003802">
    <property type="entry name" value="PRK05388.1"/>
    <property type="match status" value="1"/>
</dbReference>
<evidence type="ECO:0000256" key="10">
    <source>
        <dbReference type="ARBA" id="ARBA00023315"/>
    </source>
</evidence>
<dbReference type="InterPro" id="IPR042195">
    <property type="entry name" value="ArgJ_beta_C"/>
</dbReference>
<dbReference type="RefSeq" id="WP_117603723.1">
    <property type="nucleotide sequence ID" value="NZ_BHGK01000001.1"/>
</dbReference>
<dbReference type="EC" id="2.3.1.35" evidence="11"/>
<dbReference type="SUPFAM" id="SSF56266">
    <property type="entry name" value="DmpA/ArgJ-like"/>
    <property type="match status" value="1"/>
</dbReference>
<dbReference type="Pfam" id="PF01960">
    <property type="entry name" value="ArgJ"/>
    <property type="match status" value="1"/>
</dbReference>
<comment type="catalytic activity">
    <reaction evidence="11">
        <text>N(2)-acetyl-L-ornithine + L-glutamate = N-acetyl-L-glutamate + L-ornithine</text>
        <dbReference type="Rhea" id="RHEA:15349"/>
        <dbReference type="ChEBI" id="CHEBI:29985"/>
        <dbReference type="ChEBI" id="CHEBI:44337"/>
        <dbReference type="ChEBI" id="CHEBI:46911"/>
        <dbReference type="ChEBI" id="CHEBI:57805"/>
        <dbReference type="EC" id="2.3.1.35"/>
    </reaction>
</comment>
<keyword evidence="4 11" id="KW-0963">Cytoplasm</keyword>
<protein>
    <recommendedName>
        <fullName evidence="11">Arginine biosynthesis bifunctional protein ArgJ</fullName>
    </recommendedName>
    <domain>
        <recommendedName>
            <fullName evidence="11">Glutamate N-acetyltransferase</fullName>
            <ecNumber evidence="11">2.3.1.35</ecNumber>
        </recommendedName>
        <alternativeName>
            <fullName evidence="11">Ornithine acetyltransferase</fullName>
            <shortName evidence="11">OATase</shortName>
        </alternativeName>
        <alternativeName>
            <fullName evidence="11">Ornithine transacetylase</fullName>
        </alternativeName>
    </domain>
    <domain>
        <recommendedName>
            <fullName evidence="11">Amino-acid acetyltransferase</fullName>
            <ecNumber evidence="11">2.3.1.1</ecNumber>
        </recommendedName>
        <alternativeName>
            <fullName evidence="11">N-acetylglutamate synthase</fullName>
            <shortName evidence="11">AGSase</shortName>
        </alternativeName>
    </domain>
    <component>
        <recommendedName>
            <fullName evidence="11">Arginine biosynthesis bifunctional protein ArgJ alpha chain</fullName>
        </recommendedName>
    </component>
    <component>
        <recommendedName>
            <fullName evidence="11">Arginine biosynthesis bifunctional protein ArgJ beta chain</fullName>
        </recommendedName>
    </component>
</protein>
<dbReference type="Gene3D" id="3.60.70.12">
    <property type="entry name" value="L-amino peptidase D-ALA esterase/amidase"/>
    <property type="match status" value="1"/>
</dbReference>
<keyword evidence="7 11" id="KW-0808">Transferase</keyword>
<dbReference type="Gene3D" id="3.10.20.340">
    <property type="entry name" value="ArgJ beta chain, C-terminal domain"/>
    <property type="match status" value="1"/>
</dbReference>
<evidence type="ECO:0000256" key="7">
    <source>
        <dbReference type="ARBA" id="ARBA00022679"/>
    </source>
</evidence>
<dbReference type="GO" id="GO:0004358">
    <property type="term" value="F:L-glutamate N-acetyltransferase activity, acting on acetyl-L-ornithine as donor"/>
    <property type="evidence" value="ECO:0007669"/>
    <property type="project" value="UniProtKB-UniRule"/>
</dbReference>
<dbReference type="GO" id="GO:0005737">
    <property type="term" value="C:cytoplasm"/>
    <property type="evidence" value="ECO:0007669"/>
    <property type="project" value="UniProtKB-SubCell"/>
</dbReference>
<dbReference type="Proteomes" id="UP000265643">
    <property type="component" value="Unassembled WGS sequence"/>
</dbReference>
<comment type="pathway">
    <text evidence="11">Amino-acid biosynthesis; L-arginine biosynthesis; N(2)-acetyl-L-ornithine from L-glutamate: step 1/4.</text>
</comment>
<feature type="binding site" evidence="11">
    <location>
        <position position="403"/>
    </location>
    <ligand>
        <name>substrate</name>
    </ligand>
</feature>
<feature type="binding site" evidence="11">
    <location>
        <position position="180"/>
    </location>
    <ligand>
        <name>substrate</name>
    </ligand>
</feature>
<dbReference type="NCBIfam" id="TIGR00120">
    <property type="entry name" value="ArgJ"/>
    <property type="match status" value="1"/>
</dbReference>
<feature type="binding site" evidence="11">
    <location>
        <position position="191"/>
    </location>
    <ligand>
        <name>substrate</name>
    </ligand>
</feature>
<evidence type="ECO:0000256" key="4">
    <source>
        <dbReference type="ARBA" id="ARBA00022490"/>
    </source>
</evidence>
<dbReference type="PANTHER" id="PTHR23100:SF0">
    <property type="entry name" value="ARGININE BIOSYNTHESIS BIFUNCTIONAL PROTEIN ARGJ, MITOCHONDRIAL"/>
    <property type="match status" value="1"/>
</dbReference>
<keyword evidence="5 11" id="KW-0055">Arginine biosynthesis</keyword>
<dbReference type="PANTHER" id="PTHR23100">
    <property type="entry name" value="ARGININE BIOSYNTHESIS BIFUNCTIONAL PROTEIN ARGJ"/>
    <property type="match status" value="1"/>
</dbReference>
<comment type="caution">
    <text evidence="11">Lacks conserved residue(s) required for the propagation of feature annotation.</text>
</comment>
<comment type="caution">
    <text evidence="12">The sequence shown here is derived from an EMBL/GenBank/DDBJ whole genome shotgun (WGS) entry which is preliminary data.</text>
</comment>
<keyword evidence="10 11" id="KW-0012">Acyltransferase</keyword>
<accession>A0A391P745</accession>
<comment type="similarity">
    <text evidence="2 11">Belongs to the ArgJ family.</text>
</comment>
<dbReference type="HAMAP" id="MF_01106">
    <property type="entry name" value="ArgJ"/>
    <property type="match status" value="1"/>
</dbReference>
<evidence type="ECO:0000313" key="12">
    <source>
        <dbReference type="EMBL" id="GCA68146.1"/>
    </source>
</evidence>
<dbReference type="GO" id="GO:0006592">
    <property type="term" value="P:ornithine biosynthetic process"/>
    <property type="evidence" value="ECO:0007669"/>
    <property type="project" value="TreeGrafter"/>
</dbReference>
<comment type="pathway">
    <text evidence="11">Amino-acid biosynthesis; L-arginine biosynthesis; L-ornithine and N-acetyl-L-glutamate from L-glutamate and N(2)-acetyl-L-ornithine (cyclic): step 1/1.</text>
</comment>
<dbReference type="FunFam" id="3.60.70.12:FF:000001">
    <property type="entry name" value="Arginine biosynthesis bifunctional protein ArgJ, chloroplastic"/>
    <property type="match status" value="1"/>
</dbReference>
<dbReference type="AlphaFoldDB" id="A0A391P745"/>
<feature type="chain" id="PRO_5023256559" description="Arginine biosynthesis bifunctional protein ArgJ beta chain" evidence="11">
    <location>
        <begin position="191"/>
        <end position="408"/>
    </location>
</feature>
<evidence type="ECO:0000256" key="3">
    <source>
        <dbReference type="ARBA" id="ARBA00011475"/>
    </source>
</evidence>
<dbReference type="UniPathway" id="UPA00068">
    <property type="reaction ID" value="UER00106"/>
</dbReference>
<feature type="binding site" evidence="11">
    <location>
        <position position="277"/>
    </location>
    <ligand>
        <name>substrate</name>
    </ligand>
</feature>
<keyword evidence="13" id="KW-1185">Reference proteome</keyword>
<dbReference type="InterPro" id="IPR016117">
    <property type="entry name" value="ArgJ-like_dom_sf"/>
</dbReference>
<comment type="function">
    <text evidence="11">Catalyzes two activities which are involved in the cyclic version of arginine biosynthesis: the synthesis of N-acetylglutamate from glutamate and acetyl-CoA as the acetyl donor, and of ornithine by transacetylation between N(2)-acetylornithine and glutamate.</text>
</comment>
<gene>
    <name evidence="11 12" type="primary">argJ</name>
    <name evidence="12" type="ORF">KGMB01110_25820</name>
</gene>
<name>A0A391P745_9FIRM</name>
<comment type="catalytic activity">
    <reaction evidence="11">
        <text>L-glutamate + acetyl-CoA = N-acetyl-L-glutamate + CoA + H(+)</text>
        <dbReference type="Rhea" id="RHEA:24292"/>
        <dbReference type="ChEBI" id="CHEBI:15378"/>
        <dbReference type="ChEBI" id="CHEBI:29985"/>
        <dbReference type="ChEBI" id="CHEBI:44337"/>
        <dbReference type="ChEBI" id="CHEBI:57287"/>
        <dbReference type="ChEBI" id="CHEBI:57288"/>
        <dbReference type="EC" id="2.3.1.1"/>
    </reaction>
</comment>
<feature type="active site" description="Nucleophile" evidence="11">
    <location>
        <position position="191"/>
    </location>
</feature>
<dbReference type="CDD" id="cd02152">
    <property type="entry name" value="OAT"/>
    <property type="match status" value="1"/>
</dbReference>
<dbReference type="InterPro" id="IPR002813">
    <property type="entry name" value="Arg_biosynth_ArgJ"/>
</dbReference>
<evidence type="ECO:0000256" key="11">
    <source>
        <dbReference type="HAMAP-Rule" id="MF_01106"/>
    </source>
</evidence>
<feature type="chain" id="PRO_5023256560" description="Arginine biosynthesis bifunctional protein ArgJ alpha chain" evidence="11">
    <location>
        <begin position="1"/>
        <end position="190"/>
    </location>
</feature>
<keyword evidence="8 11" id="KW-0068">Autocatalytic cleavage</keyword>
<feature type="site" description="Involved in the stabilization of negative charge on the oxyanion by the formation of the oxyanion hole" evidence="11">
    <location>
        <position position="114"/>
    </location>
</feature>
<evidence type="ECO:0000256" key="8">
    <source>
        <dbReference type="ARBA" id="ARBA00022813"/>
    </source>
</evidence>
<organism evidence="12 13">
    <name type="scientific">Mediterraneibacter butyricigenes</name>
    <dbReference type="NCBI Taxonomy" id="2316025"/>
    <lineage>
        <taxon>Bacteria</taxon>
        <taxon>Bacillati</taxon>
        <taxon>Bacillota</taxon>
        <taxon>Clostridia</taxon>
        <taxon>Lachnospirales</taxon>
        <taxon>Lachnospiraceae</taxon>
        <taxon>Mediterraneibacter</taxon>
    </lineage>
</organism>
<proteinExistence type="inferred from homology"/>
<evidence type="ECO:0000256" key="2">
    <source>
        <dbReference type="ARBA" id="ARBA00006774"/>
    </source>
</evidence>
<comment type="subunit">
    <text evidence="3 11">Heterotetramer of two alpha and two beta chains.</text>
</comment>
<keyword evidence="6 11" id="KW-0028">Amino-acid biosynthesis</keyword>
<keyword evidence="9 11" id="KW-0511">Multifunctional enzyme</keyword>
<reference evidence="13" key="1">
    <citation type="submission" date="2018-09" db="EMBL/GenBank/DDBJ databases">
        <title>Draft Genome Sequence of Mediterraneibacter sp. KCTC 15684.</title>
        <authorList>
            <person name="Kim J.S."/>
            <person name="Han K.I."/>
            <person name="Suh M.K."/>
            <person name="Lee K.C."/>
            <person name="Eom M.K."/>
            <person name="Lee J.H."/>
            <person name="Park S.H."/>
            <person name="Kang S.W."/>
            <person name="Park J.E."/>
            <person name="Oh B.S."/>
            <person name="Yu S.Y."/>
            <person name="Choi S.H."/>
            <person name="Lee D.H."/>
            <person name="Yoon H."/>
            <person name="Kim B."/>
            <person name="Yang S.J."/>
            <person name="Lee J.S."/>
        </authorList>
    </citation>
    <scope>NUCLEOTIDE SEQUENCE [LARGE SCALE GENOMIC DNA]</scope>
    <source>
        <strain evidence="13">KCTC 15684</strain>
    </source>
</reference>
<evidence type="ECO:0000256" key="5">
    <source>
        <dbReference type="ARBA" id="ARBA00022571"/>
    </source>
</evidence>
<feature type="binding site" evidence="11">
    <location>
        <position position="408"/>
    </location>
    <ligand>
        <name>substrate</name>
    </ligand>
</feature>
<feature type="site" description="Involved in the stabilization of negative charge on the oxyanion by the formation of the oxyanion hole" evidence="11">
    <location>
        <position position="115"/>
    </location>
</feature>
<feature type="binding site" evidence="11">
    <location>
        <position position="153"/>
    </location>
    <ligand>
        <name>substrate</name>
    </ligand>
</feature>